<evidence type="ECO:0000313" key="2">
    <source>
        <dbReference type="EMBL" id="KAK1856749.1"/>
    </source>
</evidence>
<reference evidence="2" key="1">
    <citation type="submission" date="2023-01" db="EMBL/GenBank/DDBJ databases">
        <title>Colletotrichum chrysophilum M932 genome sequence.</title>
        <authorList>
            <person name="Baroncelli R."/>
        </authorList>
    </citation>
    <scope>NUCLEOTIDE SEQUENCE</scope>
    <source>
        <strain evidence="2">M932</strain>
    </source>
</reference>
<dbReference type="Proteomes" id="UP001243330">
    <property type="component" value="Unassembled WGS sequence"/>
</dbReference>
<keyword evidence="3" id="KW-1185">Reference proteome</keyword>
<dbReference type="EMBL" id="JAQOWY010000006">
    <property type="protein sequence ID" value="KAK1856749.1"/>
    <property type="molecule type" value="Genomic_DNA"/>
</dbReference>
<gene>
    <name evidence="2" type="ORF">CCHR01_00719</name>
</gene>
<comment type="caution">
    <text evidence="2">The sequence shown here is derived from an EMBL/GenBank/DDBJ whole genome shotgun (WGS) entry which is preliminary data.</text>
</comment>
<proteinExistence type="predicted"/>
<feature type="region of interest" description="Disordered" evidence="1">
    <location>
        <begin position="1"/>
        <end position="46"/>
    </location>
</feature>
<sequence length="70" mass="7603">MSLGRKKALHDSRTKPRRAKGKPTLAPSQATRMAAGRDMVRPTPTADPLKATIVGFLQFEMASASRPPLM</sequence>
<evidence type="ECO:0000313" key="3">
    <source>
        <dbReference type="Proteomes" id="UP001243330"/>
    </source>
</evidence>
<accession>A0AAD9B0V8</accession>
<organism evidence="2 3">
    <name type="scientific">Colletotrichum chrysophilum</name>
    <dbReference type="NCBI Taxonomy" id="1836956"/>
    <lineage>
        <taxon>Eukaryota</taxon>
        <taxon>Fungi</taxon>
        <taxon>Dikarya</taxon>
        <taxon>Ascomycota</taxon>
        <taxon>Pezizomycotina</taxon>
        <taxon>Sordariomycetes</taxon>
        <taxon>Hypocreomycetidae</taxon>
        <taxon>Glomerellales</taxon>
        <taxon>Glomerellaceae</taxon>
        <taxon>Colletotrichum</taxon>
        <taxon>Colletotrichum gloeosporioides species complex</taxon>
    </lineage>
</organism>
<evidence type="ECO:0000256" key="1">
    <source>
        <dbReference type="SAM" id="MobiDB-lite"/>
    </source>
</evidence>
<dbReference type="AlphaFoldDB" id="A0AAD9B0V8"/>
<protein>
    <submittedName>
        <fullName evidence="2">Uncharacterized protein</fullName>
    </submittedName>
</protein>
<name>A0AAD9B0V8_9PEZI</name>